<dbReference type="EMBL" id="UFRQ01000003">
    <property type="protein sequence ID" value="SUT90413.1"/>
    <property type="molecule type" value="Genomic_DNA"/>
</dbReference>
<dbReference type="PANTHER" id="PTHR21180">
    <property type="entry name" value="ENDONUCLEASE/EXONUCLEASE/PHOSPHATASE FAMILY DOMAIN-CONTAINING PROTEIN 1"/>
    <property type="match status" value="1"/>
</dbReference>
<dbReference type="NCBIfam" id="TIGR00426">
    <property type="entry name" value="competence protein ComEA helix-hairpin-helix repeat region"/>
    <property type="match status" value="1"/>
</dbReference>
<evidence type="ECO:0000313" key="2">
    <source>
        <dbReference type="Proteomes" id="UP000254649"/>
    </source>
</evidence>
<dbReference type="InterPro" id="IPR051675">
    <property type="entry name" value="Endo/Exo/Phosphatase_dom_1"/>
</dbReference>
<dbReference type="PANTHER" id="PTHR21180:SF32">
    <property type="entry name" value="ENDONUCLEASE_EXONUCLEASE_PHOSPHATASE FAMILY DOMAIN-CONTAINING PROTEIN 1"/>
    <property type="match status" value="1"/>
</dbReference>
<dbReference type="InterPro" id="IPR004509">
    <property type="entry name" value="Competence_ComEA_HhH"/>
</dbReference>
<protein>
    <submittedName>
        <fullName evidence="1">Helix-hairpin-helix repeat-containing competence protein ComEA</fullName>
    </submittedName>
</protein>
<proteinExistence type="predicted"/>
<name>A0A380TQJ2_9PAST</name>
<evidence type="ECO:0000313" key="1">
    <source>
        <dbReference type="EMBL" id="SUT90413.1"/>
    </source>
</evidence>
<dbReference type="AlphaFoldDB" id="A0A380TQJ2"/>
<gene>
    <name evidence="1" type="ORF">NCTC10801_01217</name>
</gene>
<dbReference type="GO" id="GO:0015628">
    <property type="term" value="P:protein secretion by the type II secretion system"/>
    <property type="evidence" value="ECO:0007669"/>
    <property type="project" value="TreeGrafter"/>
</dbReference>
<organism evidence="1 2">
    <name type="scientific">[Actinobacillus] rossii</name>
    <dbReference type="NCBI Taxonomy" id="123820"/>
    <lineage>
        <taxon>Bacteria</taxon>
        <taxon>Pseudomonadati</taxon>
        <taxon>Pseudomonadota</taxon>
        <taxon>Gammaproteobacteria</taxon>
        <taxon>Pasteurellales</taxon>
        <taxon>Pasteurellaceae</taxon>
    </lineage>
</organism>
<accession>A0A380TQJ2</accession>
<dbReference type="Proteomes" id="UP000254649">
    <property type="component" value="Unassembled WGS sequence"/>
</dbReference>
<reference evidence="1 2" key="1">
    <citation type="submission" date="2018-06" db="EMBL/GenBank/DDBJ databases">
        <authorList>
            <consortium name="Pathogen Informatics"/>
            <person name="Doyle S."/>
        </authorList>
    </citation>
    <scope>NUCLEOTIDE SEQUENCE [LARGE SCALE GENOMIC DNA]</scope>
    <source>
        <strain evidence="1 2">NCTC10801</strain>
    </source>
</reference>
<keyword evidence="2" id="KW-1185">Reference proteome</keyword>
<dbReference type="Gene3D" id="1.10.150.280">
    <property type="entry name" value="AF1531-like domain"/>
    <property type="match status" value="1"/>
</dbReference>
<dbReference type="GO" id="GO:0015627">
    <property type="term" value="C:type II protein secretion system complex"/>
    <property type="evidence" value="ECO:0007669"/>
    <property type="project" value="TreeGrafter"/>
</dbReference>
<sequence>MDLPFSLSKLPYFSPHFFYFCEQYSKSAVNLLSVFCKSLKVGVLNIQHNYQGETMTSLKKLLASTLVIGILFSANVMAENVPAPTVATQEPVAQVQPQVQTETVSDKLNINTATATEIQKSLIGIGAKKAEAIVQYREKYGNFTAAEQLLEVQGIGKATLDKNRDRLAF</sequence>
<dbReference type="SUPFAM" id="SSF47781">
    <property type="entry name" value="RuvA domain 2-like"/>
    <property type="match status" value="1"/>
</dbReference>
<dbReference type="InterPro" id="IPR010994">
    <property type="entry name" value="RuvA_2-like"/>
</dbReference>
<dbReference type="Pfam" id="PF12836">
    <property type="entry name" value="HHH_3"/>
    <property type="match status" value="1"/>
</dbReference>